<feature type="region of interest" description="Disordered" evidence="1">
    <location>
        <begin position="117"/>
        <end position="155"/>
    </location>
</feature>
<evidence type="ECO:0000313" key="3">
    <source>
        <dbReference type="Proteomes" id="UP000799118"/>
    </source>
</evidence>
<keyword evidence="3" id="KW-1185">Reference proteome</keyword>
<gene>
    <name evidence="2" type="ORF">BT96DRAFT_1021876</name>
</gene>
<feature type="compositionally biased region" description="Polar residues" evidence="1">
    <location>
        <begin position="76"/>
        <end position="92"/>
    </location>
</feature>
<accession>A0A6A4HBX7</accession>
<organism evidence="2 3">
    <name type="scientific">Gymnopus androsaceus JB14</name>
    <dbReference type="NCBI Taxonomy" id="1447944"/>
    <lineage>
        <taxon>Eukaryota</taxon>
        <taxon>Fungi</taxon>
        <taxon>Dikarya</taxon>
        <taxon>Basidiomycota</taxon>
        <taxon>Agaricomycotina</taxon>
        <taxon>Agaricomycetes</taxon>
        <taxon>Agaricomycetidae</taxon>
        <taxon>Agaricales</taxon>
        <taxon>Marasmiineae</taxon>
        <taxon>Omphalotaceae</taxon>
        <taxon>Gymnopus</taxon>
    </lineage>
</organism>
<dbReference type="Proteomes" id="UP000799118">
    <property type="component" value="Unassembled WGS sequence"/>
</dbReference>
<feature type="compositionally biased region" description="Basic and acidic residues" evidence="1">
    <location>
        <begin position="121"/>
        <end position="138"/>
    </location>
</feature>
<sequence length="387" mass="44494">MSQSETETVKTQAVWDEPSFRFYKHFPRSFSKSEARDSLTPLVIEHVNQNFPSDQPLTANEVFGSLGDNHKGDELLSTSPEGLTISFSSSRNPGPVKAAVDEKMDLEAKMKEMVETMLSEQEARRKAEKREKEQEKSKAKQKKQQAKEKERDAKEKVLQQQIDDLKEARQVDKVAYQVDKEAYQLQIEDLHQELIETNGRLNASILSCDKATTEATKRRAEAMKLRRRELLNQGRRQILERLGTVVADHRDLGDAWRRLRLKAAEEKKPLELYVLEKLPKEDLFVVEKDKGALRLCCDGNHFLRIAGDDAAHRFNKQQLREGLRCENLDDITNHFVANVILHVLQLSIAYSSSPDFQMRLVSLQPQRKGSAELQKQSQREFRLKSGL</sequence>
<name>A0A6A4HBX7_9AGAR</name>
<feature type="region of interest" description="Disordered" evidence="1">
    <location>
        <begin position="51"/>
        <end position="97"/>
    </location>
</feature>
<dbReference type="EMBL" id="ML769529">
    <property type="protein sequence ID" value="KAE9395521.1"/>
    <property type="molecule type" value="Genomic_DNA"/>
</dbReference>
<evidence type="ECO:0000313" key="2">
    <source>
        <dbReference type="EMBL" id="KAE9395521.1"/>
    </source>
</evidence>
<proteinExistence type="predicted"/>
<feature type="compositionally biased region" description="Basic and acidic residues" evidence="1">
    <location>
        <begin position="145"/>
        <end position="155"/>
    </location>
</feature>
<reference evidence="2" key="1">
    <citation type="journal article" date="2019" name="Environ. Microbiol.">
        <title>Fungal ecological strategies reflected in gene transcription - a case study of two litter decomposers.</title>
        <authorList>
            <person name="Barbi F."/>
            <person name="Kohler A."/>
            <person name="Barry K."/>
            <person name="Baskaran P."/>
            <person name="Daum C."/>
            <person name="Fauchery L."/>
            <person name="Ihrmark K."/>
            <person name="Kuo A."/>
            <person name="LaButti K."/>
            <person name="Lipzen A."/>
            <person name="Morin E."/>
            <person name="Grigoriev I.V."/>
            <person name="Henrissat B."/>
            <person name="Lindahl B."/>
            <person name="Martin F."/>
        </authorList>
    </citation>
    <scope>NUCLEOTIDE SEQUENCE</scope>
    <source>
        <strain evidence="2">JB14</strain>
    </source>
</reference>
<evidence type="ECO:0000256" key="1">
    <source>
        <dbReference type="SAM" id="MobiDB-lite"/>
    </source>
</evidence>
<protein>
    <submittedName>
        <fullName evidence="2">Uncharacterized protein</fullName>
    </submittedName>
</protein>
<dbReference type="AlphaFoldDB" id="A0A6A4HBX7"/>